<reference evidence="6 7" key="1">
    <citation type="submission" date="2020-06" db="EMBL/GenBank/DDBJ databases">
        <title>Dyadobacter sandarakinus sp. nov., isolated from the soil of the Arctic Yellow River Station.</title>
        <authorList>
            <person name="Zhang Y."/>
            <person name="Peng F."/>
        </authorList>
    </citation>
    <scope>NUCLEOTIDE SEQUENCE [LARGE SCALE GENOMIC DNA]</scope>
    <source>
        <strain evidence="6 7">Q3-56</strain>
    </source>
</reference>
<gene>
    <name evidence="6" type="ORF">HWI92_18130</name>
</gene>
<evidence type="ECO:0000256" key="4">
    <source>
        <dbReference type="SAM" id="MobiDB-lite"/>
    </source>
</evidence>
<feature type="region of interest" description="Disordered" evidence="4">
    <location>
        <begin position="1"/>
        <end position="30"/>
    </location>
</feature>
<dbReference type="PIRSF" id="PIRSF037511">
    <property type="entry name" value="Transl_init_SUI1_pro"/>
    <property type="match status" value="1"/>
</dbReference>
<keyword evidence="6" id="KW-0396">Initiation factor</keyword>
<dbReference type="InterPro" id="IPR001950">
    <property type="entry name" value="SUI1"/>
</dbReference>
<feature type="compositionally biased region" description="Acidic residues" evidence="4">
    <location>
        <begin position="19"/>
        <end position="29"/>
    </location>
</feature>
<dbReference type="PROSITE" id="PS50296">
    <property type="entry name" value="SUI1"/>
    <property type="match status" value="1"/>
</dbReference>
<organism evidence="6 7">
    <name type="scientific">Dyadobacter sandarakinus</name>
    <dbReference type="NCBI Taxonomy" id="2747268"/>
    <lineage>
        <taxon>Bacteria</taxon>
        <taxon>Pseudomonadati</taxon>
        <taxon>Bacteroidota</taxon>
        <taxon>Cytophagia</taxon>
        <taxon>Cytophagales</taxon>
        <taxon>Spirosomataceae</taxon>
        <taxon>Dyadobacter</taxon>
    </lineage>
</organism>
<feature type="domain" description="SUI1" evidence="5">
    <location>
        <begin position="37"/>
        <end position="103"/>
    </location>
</feature>
<dbReference type="InterPro" id="IPR036877">
    <property type="entry name" value="SUI1_dom_sf"/>
</dbReference>
<evidence type="ECO:0000313" key="7">
    <source>
        <dbReference type="Proteomes" id="UP000612680"/>
    </source>
</evidence>
<comment type="similarity">
    <text evidence="1">Belongs to the SUI1 family.</text>
</comment>
<keyword evidence="2" id="KW-0810">Translation regulation</keyword>
<evidence type="ECO:0000313" key="6">
    <source>
        <dbReference type="EMBL" id="QRR02694.1"/>
    </source>
</evidence>
<proteinExistence type="inferred from homology"/>
<dbReference type="Proteomes" id="UP000612680">
    <property type="component" value="Chromosome"/>
</dbReference>
<keyword evidence="3" id="KW-0648">Protein biosynthesis</keyword>
<sequence>MSKKNRSGVVYSTDPTFEYQDDSQAEPDTLEPARQDLRIWLERKGGGKITTVVKGFIGTNADLEALGKLLKGVCGTGGTAKDGEVQIQGDQRDKVVAWLAGKGYKAKKAGG</sequence>
<evidence type="ECO:0000256" key="2">
    <source>
        <dbReference type="ARBA" id="ARBA00022845"/>
    </source>
</evidence>
<dbReference type="CDD" id="cd11567">
    <property type="entry name" value="YciH_like"/>
    <property type="match status" value="1"/>
</dbReference>
<evidence type="ECO:0000256" key="1">
    <source>
        <dbReference type="ARBA" id="ARBA00005422"/>
    </source>
</evidence>
<dbReference type="SUPFAM" id="SSF55159">
    <property type="entry name" value="eIF1-like"/>
    <property type="match status" value="1"/>
</dbReference>
<dbReference type="PANTHER" id="PTHR12789:SF0">
    <property type="entry name" value="DENSITY-REGULATED PROTEIN"/>
    <property type="match status" value="1"/>
</dbReference>
<evidence type="ECO:0000259" key="5">
    <source>
        <dbReference type="PROSITE" id="PS50296"/>
    </source>
</evidence>
<dbReference type="Pfam" id="PF01253">
    <property type="entry name" value="SUI1"/>
    <property type="match status" value="1"/>
</dbReference>
<dbReference type="RefSeq" id="WP_204657898.1">
    <property type="nucleotide sequence ID" value="NZ_CP056775.1"/>
</dbReference>
<accession>A0ABX7I9A8</accession>
<dbReference type="InterPro" id="IPR005872">
    <property type="entry name" value="SUI1_arc_bac"/>
</dbReference>
<dbReference type="EMBL" id="CP056775">
    <property type="protein sequence ID" value="QRR02694.1"/>
    <property type="molecule type" value="Genomic_DNA"/>
</dbReference>
<dbReference type="GO" id="GO:0003743">
    <property type="term" value="F:translation initiation factor activity"/>
    <property type="evidence" value="ECO:0007669"/>
    <property type="project" value="UniProtKB-KW"/>
</dbReference>
<dbReference type="Gene3D" id="3.30.780.10">
    <property type="entry name" value="SUI1-like domain"/>
    <property type="match status" value="1"/>
</dbReference>
<dbReference type="InterPro" id="IPR050318">
    <property type="entry name" value="DENR/SUI1_TIF"/>
</dbReference>
<evidence type="ECO:0000256" key="3">
    <source>
        <dbReference type="ARBA" id="ARBA00022917"/>
    </source>
</evidence>
<keyword evidence="7" id="KW-1185">Reference proteome</keyword>
<name>A0ABX7I9A8_9BACT</name>
<protein>
    <submittedName>
        <fullName evidence="6">Translation initiation factor</fullName>
    </submittedName>
</protein>
<dbReference type="PANTHER" id="PTHR12789">
    <property type="entry name" value="DENSITY-REGULATED PROTEIN HOMOLOG"/>
    <property type="match status" value="1"/>
</dbReference>